<reference evidence="2 3" key="1">
    <citation type="submission" date="2022-10" db="EMBL/GenBank/DDBJ databases">
        <title>Defluviimonas sp. nov., isolated from ocean surface water.</title>
        <authorList>
            <person name="He W."/>
            <person name="Wang L."/>
            <person name="Zhang D.-F."/>
        </authorList>
    </citation>
    <scope>NUCLEOTIDE SEQUENCE [LARGE SCALE GENOMIC DNA]</scope>
    <source>
        <strain evidence="2 3">WL0002</strain>
    </source>
</reference>
<dbReference type="Gene3D" id="1.20.120.520">
    <property type="entry name" value="nmb1532 protein domain like"/>
    <property type="match status" value="1"/>
</dbReference>
<dbReference type="Pfam" id="PF01814">
    <property type="entry name" value="Hemerythrin"/>
    <property type="match status" value="1"/>
</dbReference>
<evidence type="ECO:0000259" key="1">
    <source>
        <dbReference type="Pfam" id="PF01814"/>
    </source>
</evidence>
<evidence type="ECO:0000313" key="2">
    <source>
        <dbReference type="EMBL" id="MCV2869564.1"/>
    </source>
</evidence>
<name>A0ABT2ZEK6_9RHOB</name>
<evidence type="ECO:0000313" key="3">
    <source>
        <dbReference type="Proteomes" id="UP001652542"/>
    </source>
</evidence>
<dbReference type="InterPro" id="IPR045808">
    <property type="entry name" value="Hr_FBXL5"/>
</dbReference>
<dbReference type="InterPro" id="IPR012312">
    <property type="entry name" value="Hemerythrin-like"/>
</dbReference>
<gene>
    <name evidence="2" type="ORF">OEW28_13090</name>
</gene>
<keyword evidence="3" id="KW-1185">Reference proteome</keyword>
<feature type="domain" description="Hemerythrin-like" evidence="1">
    <location>
        <begin position="41"/>
        <end position="173"/>
    </location>
</feature>
<dbReference type="Proteomes" id="UP001652542">
    <property type="component" value="Unassembled WGS sequence"/>
</dbReference>
<dbReference type="RefSeq" id="WP_263735218.1">
    <property type="nucleotide sequence ID" value="NZ_JAOWKY010000003.1"/>
</dbReference>
<organism evidence="2 3">
    <name type="scientific">Albidovulum marisflavi</name>
    <dbReference type="NCBI Taxonomy" id="2984159"/>
    <lineage>
        <taxon>Bacteria</taxon>
        <taxon>Pseudomonadati</taxon>
        <taxon>Pseudomonadota</taxon>
        <taxon>Alphaproteobacteria</taxon>
        <taxon>Rhodobacterales</taxon>
        <taxon>Paracoccaceae</taxon>
        <taxon>Albidovulum</taxon>
    </lineage>
</organism>
<accession>A0ABT2ZEK6</accession>
<dbReference type="EMBL" id="JAOWKY010000003">
    <property type="protein sequence ID" value="MCV2869564.1"/>
    <property type="molecule type" value="Genomic_DNA"/>
</dbReference>
<comment type="caution">
    <text evidence="2">The sequence shown here is derived from an EMBL/GenBank/DDBJ whole genome shotgun (WGS) entry which is preliminary data.</text>
</comment>
<sequence length="255" mass="28206">MQRRYFALIPAATPEHYREKEGDMNANADIRAADQVATHDLYYAVHKGIRLANARMLIALGQADAENEGQLMRALGALSAHLDLGLSHLTHENQSIHTALEARMPGGAAHAEDDHDDHLAAFAELRRMSEAVAVAPVAERAALLRRLYQRFALFVADDLRHMHEEETELMPRIARSFTNDEVMAIEGAIVTRIPPAEMARFLRLILGAASRSERVAMVGAMQSQMPEAAFSDLFSAIVGPDWRAGDWEAMELALC</sequence>
<protein>
    <submittedName>
        <fullName evidence="2">Hemerythrin domain-containing protein</fullName>
    </submittedName>
</protein>
<proteinExistence type="predicted"/>
<dbReference type="CDD" id="cd12109">
    <property type="entry name" value="Hr_FBXL5"/>
    <property type="match status" value="1"/>
</dbReference>